<evidence type="ECO:0000313" key="3">
    <source>
        <dbReference type="Proteomes" id="UP001140560"/>
    </source>
</evidence>
<name>A0A9W8YH16_9PLEO</name>
<protein>
    <submittedName>
        <fullName evidence="2">Uncharacterized protein</fullName>
    </submittedName>
</protein>
<dbReference type="Proteomes" id="UP001140560">
    <property type="component" value="Unassembled WGS sequence"/>
</dbReference>
<feature type="region of interest" description="Disordered" evidence="1">
    <location>
        <begin position="175"/>
        <end position="220"/>
    </location>
</feature>
<dbReference type="AlphaFoldDB" id="A0A9W8YH16"/>
<feature type="region of interest" description="Disordered" evidence="1">
    <location>
        <begin position="253"/>
        <end position="272"/>
    </location>
</feature>
<accession>A0A9W8YH16</accession>
<dbReference type="OrthoDB" id="416217at2759"/>
<gene>
    <name evidence="2" type="ORF">N0V83_000198</name>
</gene>
<feature type="compositionally biased region" description="Low complexity" evidence="1">
    <location>
        <begin position="262"/>
        <end position="272"/>
    </location>
</feature>
<organism evidence="2 3">
    <name type="scientific">Neocucurbitaria cava</name>
    <dbReference type="NCBI Taxonomy" id="798079"/>
    <lineage>
        <taxon>Eukaryota</taxon>
        <taxon>Fungi</taxon>
        <taxon>Dikarya</taxon>
        <taxon>Ascomycota</taxon>
        <taxon>Pezizomycotina</taxon>
        <taxon>Dothideomycetes</taxon>
        <taxon>Pleosporomycetidae</taxon>
        <taxon>Pleosporales</taxon>
        <taxon>Pleosporineae</taxon>
        <taxon>Cucurbitariaceae</taxon>
        <taxon>Neocucurbitaria</taxon>
    </lineage>
</organism>
<keyword evidence="3" id="KW-1185">Reference proteome</keyword>
<feature type="compositionally biased region" description="Polar residues" evidence="1">
    <location>
        <begin position="175"/>
        <end position="190"/>
    </location>
</feature>
<reference evidence="2" key="1">
    <citation type="submission" date="2022-10" db="EMBL/GenBank/DDBJ databases">
        <title>Tapping the CABI collections for fungal endophytes: first genome assemblies for Collariella, Neodidymelliopsis, Ascochyta clinopodiicola, Didymella pomorum, Didymosphaeria variabile, Neocosmospora piperis and Neocucurbitaria cava.</title>
        <authorList>
            <person name="Hill R."/>
        </authorList>
    </citation>
    <scope>NUCLEOTIDE SEQUENCE</scope>
    <source>
        <strain evidence="2">IMI 356814</strain>
    </source>
</reference>
<evidence type="ECO:0000313" key="2">
    <source>
        <dbReference type="EMBL" id="KAJ4377373.1"/>
    </source>
</evidence>
<dbReference type="EMBL" id="JAPEUY010000001">
    <property type="protein sequence ID" value="KAJ4377373.1"/>
    <property type="molecule type" value="Genomic_DNA"/>
</dbReference>
<proteinExistence type="predicted"/>
<evidence type="ECO:0000256" key="1">
    <source>
        <dbReference type="SAM" id="MobiDB-lite"/>
    </source>
</evidence>
<comment type="caution">
    <text evidence="2">The sequence shown here is derived from an EMBL/GenBank/DDBJ whole genome shotgun (WGS) entry which is preliminary data.</text>
</comment>
<sequence length="272" mass="29471">MPARHHQYPYLMHAMLGVSGSHLDLQVDRPKIGLALTHRQKAISGLEKAFARWPPPAHEAHIMLATSYLLAFQAGYLADGLLDHVLAFRGCASLSKLILTSGMSGPFVVHANYHKMTNLIKCRHFLPRLDQAIASEALCSISRFSHLIAAPTTHAIDKALVAQLVEAVRALLETETQPSALPTEDSQTGTSDREASIPLSPPPPPADTPQDRNPDTSYLHILPDNPYLRIRDSPSVAADPVQAFANINWATIMTPPSPAPTPTALSTPSCQP</sequence>